<dbReference type="PROSITE" id="PS50011">
    <property type="entry name" value="PROTEIN_KINASE_DOM"/>
    <property type="match status" value="1"/>
</dbReference>
<keyword evidence="2" id="KW-0547">Nucleotide-binding</keyword>
<evidence type="ECO:0000256" key="3">
    <source>
        <dbReference type="ARBA" id="ARBA00022777"/>
    </source>
</evidence>
<dbReference type="GO" id="GO:0005634">
    <property type="term" value="C:nucleus"/>
    <property type="evidence" value="ECO:0007669"/>
    <property type="project" value="TreeGrafter"/>
</dbReference>
<dbReference type="InterPro" id="IPR011009">
    <property type="entry name" value="Kinase-like_dom_sf"/>
</dbReference>
<evidence type="ECO:0000256" key="5">
    <source>
        <dbReference type="ARBA" id="ARBA00037982"/>
    </source>
</evidence>
<keyword evidence="8" id="KW-1185">Reference proteome</keyword>
<proteinExistence type="inferred from homology"/>
<reference evidence="7 8" key="1">
    <citation type="journal article" date="2013" name="BMC Genomics">
        <title>Comparative genomics of parasitic silkworm microsporidia reveal an association between genome expansion and host adaptation.</title>
        <authorList>
            <person name="Pan G."/>
            <person name="Xu J."/>
            <person name="Li T."/>
            <person name="Xia Q."/>
            <person name="Liu S.L."/>
            <person name="Zhang G."/>
            <person name="Li S."/>
            <person name="Li C."/>
            <person name="Liu H."/>
            <person name="Yang L."/>
            <person name="Liu T."/>
            <person name="Zhang X."/>
            <person name="Wu Z."/>
            <person name="Fan W."/>
            <person name="Dang X."/>
            <person name="Xiang H."/>
            <person name="Tao M."/>
            <person name="Li Y."/>
            <person name="Hu J."/>
            <person name="Li Z."/>
            <person name="Lin L."/>
            <person name="Luo J."/>
            <person name="Geng L."/>
            <person name="Wang L."/>
            <person name="Long M."/>
            <person name="Wan Y."/>
            <person name="He N."/>
            <person name="Zhang Z."/>
            <person name="Lu C."/>
            <person name="Keeling P.J."/>
            <person name="Wang J."/>
            <person name="Xiang Z."/>
            <person name="Zhou Z."/>
        </authorList>
    </citation>
    <scope>NUCLEOTIDE SEQUENCE [LARGE SCALE GENOMIC DNA]</scope>
    <source>
        <strain evidence="8">CQ1 / CVCC 102059</strain>
    </source>
</reference>
<dbReference type="Pfam" id="PF00069">
    <property type="entry name" value="Pkinase"/>
    <property type="match status" value="1"/>
</dbReference>
<dbReference type="GO" id="GO:0004672">
    <property type="term" value="F:protein kinase activity"/>
    <property type="evidence" value="ECO:0007669"/>
    <property type="project" value="InterPro"/>
</dbReference>
<dbReference type="SUPFAM" id="SSF56112">
    <property type="entry name" value="Protein kinase-like (PK-like)"/>
    <property type="match status" value="1"/>
</dbReference>
<dbReference type="EMBL" id="KB908920">
    <property type="protein sequence ID" value="EOB14923.1"/>
    <property type="molecule type" value="Genomic_DNA"/>
</dbReference>
<evidence type="ECO:0000313" key="8">
    <source>
        <dbReference type="Proteomes" id="UP000016927"/>
    </source>
</evidence>
<evidence type="ECO:0000256" key="2">
    <source>
        <dbReference type="ARBA" id="ARBA00022741"/>
    </source>
</evidence>
<keyword evidence="1" id="KW-0808">Transferase</keyword>
<dbReference type="InterPro" id="IPR000719">
    <property type="entry name" value="Prot_kinase_dom"/>
</dbReference>
<sequence length="303" mass="35436">MTDKKPFTFKYEKPDSLFPTPKTPVKRVPFKDIFSPPPSLEVPPTFHRLISKGDFFEVYLNKNKNKEDNAEYTAVKKSIFTFKNDLEKESILREVHFLKLINSDFVIKFINNWILNQYVYIEVEYCSYGTLREFMNYIYFTLKSKFSKEIKNKIIKEIGLGLEAIHKLKIVHLDLKPENIFLKSHNNGEDNLIIDDVSAFTIKIGDFNISRFENEEIGMDGDKRYMAPEVLNGICTRKSDIFSFGLIYLEILNEIILPTGGEKWVDLRKGNLKGMVLEGPIKKMLNKDYKKRIDCETMLKEIL</sequence>
<accession>R0MPZ5</accession>
<keyword evidence="3 7" id="KW-0418">Kinase</keyword>
<protein>
    <submittedName>
        <fullName evidence="7">Mitosis inhibitor protein kinase wee1</fullName>
    </submittedName>
</protein>
<organism evidence="7 8">
    <name type="scientific">Nosema bombycis (strain CQ1 / CVCC 102059)</name>
    <name type="common">Microsporidian parasite</name>
    <name type="synonym">Pebrine of silkworm</name>
    <dbReference type="NCBI Taxonomy" id="578461"/>
    <lineage>
        <taxon>Eukaryota</taxon>
        <taxon>Fungi</taxon>
        <taxon>Fungi incertae sedis</taxon>
        <taxon>Microsporidia</taxon>
        <taxon>Nosematidae</taxon>
        <taxon>Nosema</taxon>
    </lineage>
</organism>
<dbReference type="GO" id="GO:0005737">
    <property type="term" value="C:cytoplasm"/>
    <property type="evidence" value="ECO:0007669"/>
    <property type="project" value="TreeGrafter"/>
</dbReference>
<dbReference type="Gene3D" id="3.30.200.20">
    <property type="entry name" value="Phosphorylase Kinase, domain 1"/>
    <property type="match status" value="1"/>
</dbReference>
<gene>
    <name evidence="7" type="primary">WEE1</name>
    <name evidence="7" type="ORF">NBO_12g0029</name>
</gene>
<dbReference type="InterPro" id="IPR008271">
    <property type="entry name" value="Ser/Thr_kinase_AS"/>
</dbReference>
<dbReference type="PANTHER" id="PTHR11042">
    <property type="entry name" value="EUKARYOTIC TRANSLATION INITIATION FACTOR 2-ALPHA KINASE EIF2-ALPHA KINASE -RELATED"/>
    <property type="match status" value="1"/>
</dbReference>
<name>R0MPZ5_NOSB1</name>
<evidence type="ECO:0000259" key="6">
    <source>
        <dbReference type="PROSITE" id="PS50011"/>
    </source>
</evidence>
<dbReference type="STRING" id="578461.R0MPZ5"/>
<keyword evidence="4" id="KW-0067">ATP-binding</keyword>
<dbReference type="InterPro" id="IPR050339">
    <property type="entry name" value="CC_SR_Kinase"/>
</dbReference>
<evidence type="ECO:0000256" key="4">
    <source>
        <dbReference type="ARBA" id="ARBA00022840"/>
    </source>
</evidence>
<dbReference type="HOGENOM" id="CLU_000288_25_2_1"/>
<feature type="domain" description="Protein kinase" evidence="6">
    <location>
        <begin position="44"/>
        <end position="303"/>
    </location>
</feature>
<evidence type="ECO:0000256" key="1">
    <source>
        <dbReference type="ARBA" id="ARBA00022679"/>
    </source>
</evidence>
<comment type="similarity">
    <text evidence="5">Belongs to the protein kinase superfamily. Ser/Thr protein kinase family. GCN2 subfamily.</text>
</comment>
<dbReference type="Gene3D" id="1.10.510.10">
    <property type="entry name" value="Transferase(Phosphotransferase) domain 1"/>
    <property type="match status" value="1"/>
</dbReference>
<dbReference type="GO" id="GO:0005524">
    <property type="term" value="F:ATP binding"/>
    <property type="evidence" value="ECO:0007669"/>
    <property type="project" value="UniProtKB-KW"/>
</dbReference>
<dbReference type="SMART" id="SM00220">
    <property type="entry name" value="S_TKc"/>
    <property type="match status" value="1"/>
</dbReference>
<dbReference type="OrthoDB" id="5337378at2759"/>
<dbReference type="PROSITE" id="PS00108">
    <property type="entry name" value="PROTEIN_KINASE_ST"/>
    <property type="match status" value="1"/>
</dbReference>
<dbReference type="AlphaFoldDB" id="R0MPZ5"/>
<dbReference type="VEuPathDB" id="MicrosporidiaDB:NBO_12g0029"/>
<evidence type="ECO:0000313" key="7">
    <source>
        <dbReference type="EMBL" id="EOB14923.1"/>
    </source>
</evidence>
<dbReference type="Proteomes" id="UP000016927">
    <property type="component" value="Unassembled WGS sequence"/>
</dbReference>